<accession>A0ABV2A7M1</accession>
<feature type="domain" description="Polyphosphate kinase C-terminal" evidence="10">
    <location>
        <begin position="524"/>
        <end position="690"/>
    </location>
</feature>
<dbReference type="NCBIfam" id="TIGR03705">
    <property type="entry name" value="poly_P_kin"/>
    <property type="match status" value="1"/>
</dbReference>
<feature type="binding site" evidence="6">
    <location>
        <position position="585"/>
    </location>
    <ligand>
        <name>ATP</name>
        <dbReference type="ChEBI" id="CHEBI:30616"/>
    </ligand>
</feature>
<comment type="similarity">
    <text evidence="6 7">Belongs to the polyphosphate kinase 1 (PPK1) family.</text>
</comment>
<dbReference type="Proteomes" id="UP001465331">
    <property type="component" value="Unassembled WGS sequence"/>
</dbReference>
<feature type="binding site" evidence="6">
    <location>
        <position position="390"/>
    </location>
    <ligand>
        <name>Mg(2+)</name>
        <dbReference type="ChEBI" id="CHEBI:18420"/>
    </ligand>
</feature>
<keyword evidence="1 6" id="KW-0597">Phosphoprotein</keyword>
<dbReference type="CDD" id="cd09168">
    <property type="entry name" value="PLDc_PaPPK1_C2_like"/>
    <property type="match status" value="1"/>
</dbReference>
<protein>
    <recommendedName>
        <fullName evidence="6 7">Polyphosphate kinase</fullName>
        <ecNumber evidence="6 7">2.7.4.1</ecNumber>
    </recommendedName>
    <alternativeName>
        <fullName evidence="6">ATP-polyphosphate phosphotransferase</fullName>
    </alternativeName>
    <alternativeName>
        <fullName evidence="6">Polyphosphoric acid kinase</fullName>
    </alternativeName>
</protein>
<evidence type="ECO:0000259" key="8">
    <source>
        <dbReference type="Pfam" id="PF02503"/>
    </source>
</evidence>
<dbReference type="Gene3D" id="3.30.870.10">
    <property type="entry name" value="Endonuclease Chain A"/>
    <property type="match status" value="2"/>
</dbReference>
<dbReference type="InterPro" id="IPR024953">
    <property type="entry name" value="PP_kinase_middle"/>
</dbReference>
<dbReference type="InterPro" id="IPR003414">
    <property type="entry name" value="PP_kinase"/>
</dbReference>
<dbReference type="Pfam" id="PF13090">
    <property type="entry name" value="PP_kinase_C"/>
    <property type="match status" value="1"/>
</dbReference>
<dbReference type="Gene3D" id="1.20.58.310">
    <property type="entry name" value="Polyphosphate kinase N-terminal domain"/>
    <property type="match status" value="1"/>
</dbReference>
<evidence type="ECO:0000259" key="10">
    <source>
        <dbReference type="Pfam" id="PF13090"/>
    </source>
</evidence>
<dbReference type="Pfam" id="PF17941">
    <property type="entry name" value="PP_kinase_C_1"/>
    <property type="match status" value="1"/>
</dbReference>
<comment type="caution">
    <text evidence="12">The sequence shown here is derived from an EMBL/GenBank/DDBJ whole genome shotgun (WGS) entry which is preliminary data.</text>
</comment>
<evidence type="ECO:0000313" key="13">
    <source>
        <dbReference type="Proteomes" id="UP001465331"/>
    </source>
</evidence>
<sequence length="700" mass="79190">MTKEPPELPDLAELGFAPADLFLNRELSLLEFNRRVLEQALDESVPLLERLKFLCIASANLDEFFEIRVAGLQQMAELNPLQRGADGMTPAETLAAISRRAHELVDAQYRIFNEVIIPALERERIRFLRRSEWTPEQDAWLKNYFHNELMPVLSPIGLDPAHPFPRILNKSLNFIVQLSGKDAFGRNTGFAIVQAPRALPRLIQIPSEVPGTGPHDFVFLSSVIHAYVDDLFPGMEATGSYQFRLTRNSDLLVDEEEVKDLMEALEGELSQRQWGDIVRLEVAHNCPEHLWQYLMDVAQLQPADVYQVNGPVNLHRLMAIPDLIDRPELKYPPHTPRIPKALAGPDLFAAIRERDQLLHHPYESFMPVVEFLRAAARDPKVLAIKQTLYRTGDKSAVAEALIEAARNGKEVTVVVELRARFDEEANIDLAEQLQEVGAHVVYGVVGYKTHAKMCLVVRREEATTVGGSTLRHYAHLGTGNYHPRTARIYTDYGLFTADPQICKDVHAVFLQLTSLGKVTKLHRLLQSPFTLAKQLQAKIEREIAHAVAGKPARIIAKMNALVEPETILALYRASRAGVKIDLIVRGMCSLRPGVKNLSENIHVRSIIGRFLEHHRCYWFANAGDAELYLSSADWMERNLFRRVEVAFPVLDKKLRERVLEHLHAYLADTAQSWVLQPDGSYQRPSADGSKGVQLRFMEES</sequence>
<keyword evidence="13" id="KW-1185">Reference proteome</keyword>
<gene>
    <name evidence="12" type="primary">ppk1</name>
    <name evidence="6" type="synonym">ppk</name>
    <name evidence="12" type="ORF">ABSH63_04365</name>
</gene>
<keyword evidence="6" id="KW-0479">Metal-binding</keyword>
<dbReference type="InterPro" id="IPR025198">
    <property type="entry name" value="PPK_N_dom"/>
</dbReference>
<dbReference type="Gene3D" id="3.30.1840.10">
    <property type="entry name" value="Polyphosphate kinase middle domain"/>
    <property type="match status" value="1"/>
</dbReference>
<keyword evidence="6" id="KW-0460">Magnesium</keyword>
<feature type="domain" description="Polyphosphate kinase middle" evidence="8">
    <location>
        <begin position="136"/>
        <end position="320"/>
    </location>
</feature>
<comment type="catalytic activity">
    <reaction evidence="6 7">
        <text>[phosphate](n) + ATP = [phosphate](n+1) + ADP</text>
        <dbReference type="Rhea" id="RHEA:19573"/>
        <dbReference type="Rhea" id="RHEA-COMP:9859"/>
        <dbReference type="Rhea" id="RHEA-COMP:14280"/>
        <dbReference type="ChEBI" id="CHEBI:16838"/>
        <dbReference type="ChEBI" id="CHEBI:30616"/>
        <dbReference type="ChEBI" id="CHEBI:456216"/>
        <dbReference type="EC" id="2.7.4.1"/>
    </reaction>
</comment>
<dbReference type="PANTHER" id="PTHR30218">
    <property type="entry name" value="POLYPHOSPHATE KINASE"/>
    <property type="match status" value="1"/>
</dbReference>
<dbReference type="SUPFAM" id="SSF140356">
    <property type="entry name" value="PPK N-terminal domain-like"/>
    <property type="match status" value="1"/>
</dbReference>
<dbReference type="SUPFAM" id="SSF56024">
    <property type="entry name" value="Phospholipase D/nuclease"/>
    <property type="match status" value="2"/>
</dbReference>
<dbReference type="CDD" id="cd09165">
    <property type="entry name" value="PLDc_PaPPK1_C1_like"/>
    <property type="match status" value="1"/>
</dbReference>
<dbReference type="SUPFAM" id="SSF143724">
    <property type="entry name" value="PHP14-like"/>
    <property type="match status" value="1"/>
</dbReference>
<dbReference type="InterPro" id="IPR041108">
    <property type="entry name" value="PP_kinase_C_1"/>
</dbReference>
<dbReference type="HAMAP" id="MF_00347">
    <property type="entry name" value="Polyphosphate_kinase"/>
    <property type="match status" value="1"/>
</dbReference>
<dbReference type="PANTHER" id="PTHR30218:SF0">
    <property type="entry name" value="POLYPHOSPHATE KINASE"/>
    <property type="match status" value="1"/>
</dbReference>
<dbReference type="EC" id="2.7.4.1" evidence="6 7"/>
<dbReference type="InterPro" id="IPR036832">
    <property type="entry name" value="PPK_N_dom_sf"/>
</dbReference>
<keyword evidence="4 6" id="KW-0418">Kinase</keyword>
<organism evidence="12 13">
    <name type="scientific">Sinimarinibacterium thermocellulolyticum</name>
    <dbReference type="NCBI Taxonomy" id="3170016"/>
    <lineage>
        <taxon>Bacteria</taxon>
        <taxon>Pseudomonadati</taxon>
        <taxon>Pseudomonadota</taxon>
        <taxon>Gammaproteobacteria</taxon>
        <taxon>Nevskiales</taxon>
        <taxon>Nevskiaceae</taxon>
        <taxon>Sinimarinibacterium</taxon>
    </lineage>
</organism>
<name>A0ABV2A7M1_9GAMM</name>
<dbReference type="InterPro" id="IPR025200">
    <property type="entry name" value="PPK_C_dom2"/>
</dbReference>
<dbReference type="GO" id="GO:0008976">
    <property type="term" value="F:polyphosphate kinase activity"/>
    <property type="evidence" value="ECO:0007669"/>
    <property type="project" value="UniProtKB-EC"/>
</dbReference>
<dbReference type="PIRSF" id="PIRSF015589">
    <property type="entry name" value="PP_kinase"/>
    <property type="match status" value="1"/>
</dbReference>
<dbReference type="RefSeq" id="WP_352887778.1">
    <property type="nucleotide sequence ID" value="NZ_JBEPIJ010000003.1"/>
</dbReference>
<evidence type="ECO:0000259" key="9">
    <source>
        <dbReference type="Pfam" id="PF13089"/>
    </source>
</evidence>
<dbReference type="EMBL" id="JBEPIJ010000003">
    <property type="protein sequence ID" value="MES0873248.1"/>
    <property type="molecule type" value="Genomic_DNA"/>
</dbReference>
<feature type="binding site" evidence="6">
    <location>
        <position position="613"/>
    </location>
    <ligand>
        <name>ATP</name>
        <dbReference type="ChEBI" id="CHEBI:30616"/>
    </ligand>
</feature>
<comment type="PTM">
    <text evidence="6 7">An intermediate of this reaction is the autophosphorylated ppk in which a phosphate is covalently linked to a histidine residue through a N-P bond.</text>
</comment>
<comment type="function">
    <text evidence="6 7">Catalyzes the reversible transfer of the terminal phosphate of ATP to form a long-chain polyphosphate (polyP).</text>
</comment>
<evidence type="ECO:0000256" key="3">
    <source>
        <dbReference type="ARBA" id="ARBA00022741"/>
    </source>
</evidence>
<evidence type="ECO:0000256" key="6">
    <source>
        <dbReference type="HAMAP-Rule" id="MF_00347"/>
    </source>
</evidence>
<evidence type="ECO:0000256" key="4">
    <source>
        <dbReference type="ARBA" id="ARBA00022777"/>
    </source>
</evidence>
<feature type="binding site" evidence="6">
    <location>
        <position position="489"/>
    </location>
    <ligand>
        <name>ATP</name>
        <dbReference type="ChEBI" id="CHEBI:30616"/>
    </ligand>
</feature>
<feature type="binding site" evidence="6">
    <location>
        <position position="420"/>
    </location>
    <ligand>
        <name>Mg(2+)</name>
        <dbReference type="ChEBI" id="CHEBI:18420"/>
    </ligand>
</feature>
<reference evidence="12 13" key="1">
    <citation type="submission" date="2024-06" db="EMBL/GenBank/DDBJ databases">
        <authorList>
            <person name="Li Z."/>
            <person name="Jiang Y."/>
        </authorList>
    </citation>
    <scope>NUCLEOTIDE SEQUENCE [LARGE SCALE GENOMIC DNA]</scope>
    <source>
        <strain evidence="12 13">HSW-8</strain>
    </source>
</reference>
<feature type="domain" description="Polyphosphate kinase N-terminal" evidence="9">
    <location>
        <begin position="22"/>
        <end position="127"/>
    </location>
</feature>
<evidence type="ECO:0000259" key="11">
    <source>
        <dbReference type="Pfam" id="PF17941"/>
    </source>
</evidence>
<evidence type="ECO:0000256" key="5">
    <source>
        <dbReference type="ARBA" id="ARBA00022840"/>
    </source>
</evidence>
<evidence type="ECO:0000313" key="12">
    <source>
        <dbReference type="EMBL" id="MES0873248.1"/>
    </source>
</evidence>
<feature type="active site" description="Phosphohistidine intermediate" evidence="6">
    <location>
        <position position="450"/>
    </location>
</feature>
<evidence type="ECO:0000256" key="7">
    <source>
        <dbReference type="RuleBase" id="RU003800"/>
    </source>
</evidence>
<feature type="domain" description="Polyphosphate kinase C-terminal" evidence="11">
    <location>
        <begin position="347"/>
        <end position="514"/>
    </location>
</feature>
<dbReference type="Pfam" id="PF13089">
    <property type="entry name" value="PP_kinase_N"/>
    <property type="match status" value="1"/>
</dbReference>
<keyword evidence="2 6" id="KW-0808">Transferase</keyword>
<keyword evidence="5 6" id="KW-0067">ATP-binding</keyword>
<dbReference type="InterPro" id="IPR036830">
    <property type="entry name" value="PP_kinase_middle_dom_sf"/>
</dbReference>
<evidence type="ECO:0000256" key="1">
    <source>
        <dbReference type="ARBA" id="ARBA00022553"/>
    </source>
</evidence>
<dbReference type="NCBIfam" id="NF003918">
    <property type="entry name" value="PRK05443.1-2"/>
    <property type="match status" value="1"/>
</dbReference>
<dbReference type="Pfam" id="PF02503">
    <property type="entry name" value="PP_kinase"/>
    <property type="match status" value="1"/>
</dbReference>
<proteinExistence type="inferred from homology"/>
<feature type="binding site" evidence="6">
    <location>
        <position position="60"/>
    </location>
    <ligand>
        <name>ATP</name>
        <dbReference type="ChEBI" id="CHEBI:30616"/>
    </ligand>
</feature>
<keyword evidence="3 6" id="KW-0547">Nucleotide-binding</keyword>
<evidence type="ECO:0000256" key="2">
    <source>
        <dbReference type="ARBA" id="ARBA00022679"/>
    </source>
</evidence>
<dbReference type="NCBIfam" id="NF003921">
    <property type="entry name" value="PRK05443.2-2"/>
    <property type="match status" value="1"/>
</dbReference>
<dbReference type="NCBIfam" id="NF003917">
    <property type="entry name" value="PRK05443.1-1"/>
    <property type="match status" value="1"/>
</dbReference>
<comment type="cofactor">
    <cofactor evidence="6">
        <name>Mg(2+)</name>
        <dbReference type="ChEBI" id="CHEBI:18420"/>
    </cofactor>
</comment>